<feature type="domain" description="T4 RNA ligase 1-like N-terminal" evidence="3">
    <location>
        <begin position="70"/>
        <end position="325"/>
    </location>
</feature>
<accession>J0WX38</accession>
<dbReference type="GO" id="GO:0005524">
    <property type="term" value="F:ATP binding"/>
    <property type="evidence" value="ECO:0007669"/>
    <property type="project" value="InterPro"/>
</dbReference>
<dbReference type="OMA" id="EFTSHIG"/>
<feature type="domain" description="tRNA ligase kinase" evidence="2">
    <location>
        <begin position="439"/>
        <end position="556"/>
    </location>
</feature>
<dbReference type="Pfam" id="PF09511">
    <property type="entry name" value="RNA_lig_T4_1"/>
    <property type="match status" value="1"/>
</dbReference>
<dbReference type="eggNOG" id="ENOG502QQB9">
    <property type="taxonomic scope" value="Eukaryota"/>
</dbReference>
<feature type="domain" description="tRNA ligase phosphodiesterase" evidence="1">
    <location>
        <begin position="633"/>
        <end position="797"/>
    </location>
</feature>
<name>J0WX38_AURST</name>
<dbReference type="KEGG" id="adl:AURDEDRAFT_71532"/>
<dbReference type="GO" id="GO:0006388">
    <property type="term" value="P:tRNA splicing, via endonucleolytic cleavage and ligation"/>
    <property type="evidence" value="ECO:0007669"/>
    <property type="project" value="InterPro"/>
</dbReference>
<protein>
    <recommendedName>
        <fullName evidence="6">tRNA ligase</fullName>
    </recommendedName>
</protein>
<proteinExistence type="predicted"/>
<evidence type="ECO:0000313" key="5">
    <source>
        <dbReference type="Proteomes" id="UP000006514"/>
    </source>
</evidence>
<evidence type="ECO:0008006" key="6">
    <source>
        <dbReference type="Google" id="ProtNLM"/>
    </source>
</evidence>
<evidence type="ECO:0000259" key="1">
    <source>
        <dbReference type="Pfam" id="PF08302"/>
    </source>
</evidence>
<evidence type="ECO:0000259" key="3">
    <source>
        <dbReference type="Pfam" id="PF09511"/>
    </source>
</evidence>
<dbReference type="Gene3D" id="3.40.50.300">
    <property type="entry name" value="P-loop containing nucleotide triphosphate hydrolases"/>
    <property type="match status" value="1"/>
</dbReference>
<dbReference type="FunCoup" id="J0WX38">
    <property type="interactions" value="23"/>
</dbReference>
<organism evidence="4 5">
    <name type="scientific">Auricularia subglabra (strain TFB-10046 / SS5)</name>
    <name type="common">White-rot fungus</name>
    <name type="synonym">Auricularia delicata (strain TFB10046)</name>
    <dbReference type="NCBI Taxonomy" id="717982"/>
    <lineage>
        <taxon>Eukaryota</taxon>
        <taxon>Fungi</taxon>
        <taxon>Dikarya</taxon>
        <taxon>Basidiomycota</taxon>
        <taxon>Agaricomycotina</taxon>
        <taxon>Agaricomycetes</taxon>
        <taxon>Auriculariales</taxon>
        <taxon>Auriculariaceae</taxon>
        <taxon>Auricularia</taxon>
    </lineage>
</organism>
<dbReference type="SUPFAM" id="SSF52540">
    <property type="entry name" value="P-loop containing nucleoside triphosphate hydrolases"/>
    <property type="match status" value="1"/>
</dbReference>
<evidence type="ECO:0000313" key="4">
    <source>
        <dbReference type="EMBL" id="EJD39061.1"/>
    </source>
</evidence>
<keyword evidence="5" id="KW-1185">Reference proteome</keyword>
<dbReference type="Pfam" id="PF08302">
    <property type="entry name" value="tRNA_lig_CPD"/>
    <property type="match status" value="1"/>
</dbReference>
<dbReference type="GO" id="GO:0005634">
    <property type="term" value="C:nucleus"/>
    <property type="evidence" value="ECO:0007669"/>
    <property type="project" value="TreeGrafter"/>
</dbReference>
<dbReference type="AlphaFoldDB" id="J0WX38"/>
<gene>
    <name evidence="4" type="ORF">AURDEDRAFT_71532</name>
</gene>
<dbReference type="InterPro" id="IPR015965">
    <property type="entry name" value="tRNA_lig_PDEase"/>
</dbReference>
<evidence type="ECO:0000259" key="2">
    <source>
        <dbReference type="Pfam" id="PF08303"/>
    </source>
</evidence>
<dbReference type="GO" id="GO:0003972">
    <property type="term" value="F:RNA ligase (ATP) activity"/>
    <property type="evidence" value="ECO:0007669"/>
    <property type="project" value="InterPro"/>
</dbReference>
<dbReference type="InterPro" id="IPR019039">
    <property type="entry name" value="T4-Rnl1-like_N"/>
</dbReference>
<sequence>MTHSSCPIAPDQLAEHTALVSRMHVISARGRQLITSSYYDAPSDVNIRIRSWKMNEHRYYQVPSPFPTLARGVFTQWLPGRDGQPEGEEGGHWRIVARGYDKFFNIGETAWTSWSSLEAHTEAPYHLTLKSNGCIIFVAALTPDKLLVTSKHSLGPLQGFPMSHAQMGERWLDRHLESVGKTQAELAARLWKDNWTVVCELCDDSFEEHVLPIATDKTGLHLHGINASQAAFHTQPPEFLQAFAKEWGLIPTAYVTLDSVAEVLKFTNECAKTGSWNGEAIEGFVVRTHVKEQSQNELTSSSQKSAPPYPQGSSLFFKVKFDEPYMMYRDFREVTRTLLRGTHNGAVPQSKLRRLETRVYKLWVEREIQRDLKQFDGFMQCRGIIATRDRFFAWLKTPAGQEALAAEQGTQSSTAARAVTTIFKNTAVGSAPSLRSKWIIVPVAIPGCGKTAIAVALADLFGFAHTQSDDVKARKPAPIFLTNVARLLDWNDIVIADKNNHLFQHRSDLRRAVARIRPPVKLLALNWSTTNLPRSTVHRVCADRIASRGENHQSLIPGDYGTHEDVLWRFLRDTNDLEDGEVDASIEMDVEEGLEEALARAVDGVVRVLGLPEPSQEQIGKALGRARTYQAASKATHAPPRIEATRYYALLPEADIASIASRRIRAADAPKALKDLWESACAHADEKNTLVVVRPHVTLVHEKGLAAPEEQALWDHCAALAPDAAFCLRFDTLVYNGRVLAVVVGEIRPGEEDESAGAFVQELSQSVRSRLHITVARRDASVAPVEAKALVETWRKSPGGVDAIALWEPVDVLARVRGFAR</sequence>
<reference evidence="5" key="1">
    <citation type="journal article" date="2012" name="Science">
        <title>The Paleozoic origin of enzymatic lignin decomposition reconstructed from 31 fungal genomes.</title>
        <authorList>
            <person name="Floudas D."/>
            <person name="Binder M."/>
            <person name="Riley R."/>
            <person name="Barry K."/>
            <person name="Blanchette R.A."/>
            <person name="Henrissat B."/>
            <person name="Martinez A.T."/>
            <person name="Otillar R."/>
            <person name="Spatafora J.W."/>
            <person name="Yadav J.S."/>
            <person name="Aerts A."/>
            <person name="Benoit I."/>
            <person name="Boyd A."/>
            <person name="Carlson A."/>
            <person name="Copeland A."/>
            <person name="Coutinho P.M."/>
            <person name="de Vries R.P."/>
            <person name="Ferreira P."/>
            <person name="Findley K."/>
            <person name="Foster B."/>
            <person name="Gaskell J."/>
            <person name="Glotzer D."/>
            <person name="Gorecki P."/>
            <person name="Heitman J."/>
            <person name="Hesse C."/>
            <person name="Hori C."/>
            <person name="Igarashi K."/>
            <person name="Jurgens J.A."/>
            <person name="Kallen N."/>
            <person name="Kersten P."/>
            <person name="Kohler A."/>
            <person name="Kuees U."/>
            <person name="Kumar T.K.A."/>
            <person name="Kuo A."/>
            <person name="LaButti K."/>
            <person name="Larrondo L.F."/>
            <person name="Lindquist E."/>
            <person name="Ling A."/>
            <person name="Lombard V."/>
            <person name="Lucas S."/>
            <person name="Lundell T."/>
            <person name="Martin R."/>
            <person name="McLaughlin D.J."/>
            <person name="Morgenstern I."/>
            <person name="Morin E."/>
            <person name="Murat C."/>
            <person name="Nagy L.G."/>
            <person name="Nolan M."/>
            <person name="Ohm R.A."/>
            <person name="Patyshakuliyeva A."/>
            <person name="Rokas A."/>
            <person name="Ruiz-Duenas F.J."/>
            <person name="Sabat G."/>
            <person name="Salamov A."/>
            <person name="Samejima M."/>
            <person name="Schmutz J."/>
            <person name="Slot J.C."/>
            <person name="St John F."/>
            <person name="Stenlid J."/>
            <person name="Sun H."/>
            <person name="Sun S."/>
            <person name="Syed K."/>
            <person name="Tsang A."/>
            <person name="Wiebenga A."/>
            <person name="Young D."/>
            <person name="Pisabarro A."/>
            <person name="Eastwood D.C."/>
            <person name="Martin F."/>
            <person name="Cullen D."/>
            <person name="Grigoriev I.V."/>
            <person name="Hibbett D.S."/>
        </authorList>
    </citation>
    <scope>NUCLEOTIDE SEQUENCE [LARGE SCALE GENOMIC DNA]</scope>
    <source>
        <strain evidence="5">TFB10046</strain>
    </source>
</reference>
<dbReference type="PANTHER" id="PTHR32004:SF1">
    <property type="entry name" value="TRNA LIGASE"/>
    <property type="match status" value="1"/>
</dbReference>
<dbReference type="EMBL" id="JH687817">
    <property type="protein sequence ID" value="EJD39061.1"/>
    <property type="molecule type" value="Genomic_DNA"/>
</dbReference>
<dbReference type="Pfam" id="PF08303">
    <property type="entry name" value="tRNA_lig_kinase"/>
    <property type="match status" value="1"/>
</dbReference>
<dbReference type="Proteomes" id="UP000006514">
    <property type="component" value="Unassembled WGS sequence"/>
</dbReference>
<dbReference type="PANTHER" id="PTHR32004">
    <property type="entry name" value="TRNA LIGASE"/>
    <property type="match status" value="1"/>
</dbReference>
<dbReference type="InterPro" id="IPR015966">
    <property type="entry name" value="tRNA_lig_kin_fungi"/>
</dbReference>
<dbReference type="OrthoDB" id="276239at2759"/>
<dbReference type="InParanoid" id="J0WX38"/>
<dbReference type="InterPro" id="IPR027417">
    <property type="entry name" value="P-loop_NTPase"/>
</dbReference>